<evidence type="ECO:0000313" key="1">
    <source>
        <dbReference type="EMBL" id="RHZ53025.1"/>
    </source>
</evidence>
<name>A0A397GQC9_9GLOM</name>
<dbReference type="STRING" id="1348612.A0A397GQC9"/>
<sequence>MGFLVKNISTLDKNSTSTFWQYFNYALADNKKNHDGKHYILSIIADDFTYKELQENLGVIGQHTISELQKHKRICGYEMPLLNKLIFHRTKFTSEQLQQFELFFSTKKHVNMSFYKINNTSGLPVLYLQDHKKAL</sequence>
<dbReference type="Proteomes" id="UP000266861">
    <property type="component" value="Unassembled WGS sequence"/>
</dbReference>
<accession>A0A397GQC9</accession>
<comment type="caution">
    <text evidence="1">The sequence shown here is derived from an EMBL/GenBank/DDBJ whole genome shotgun (WGS) entry which is preliminary data.</text>
</comment>
<evidence type="ECO:0000313" key="2">
    <source>
        <dbReference type="Proteomes" id="UP000266861"/>
    </source>
</evidence>
<reference evidence="1 2" key="1">
    <citation type="submission" date="2018-08" db="EMBL/GenBank/DDBJ databases">
        <title>Genome and evolution of the arbuscular mycorrhizal fungus Diversispora epigaea (formerly Glomus versiforme) and its bacterial endosymbionts.</title>
        <authorList>
            <person name="Sun X."/>
            <person name="Fei Z."/>
            <person name="Harrison M."/>
        </authorList>
    </citation>
    <scope>NUCLEOTIDE SEQUENCE [LARGE SCALE GENOMIC DNA]</scope>
    <source>
        <strain evidence="1 2">IT104</strain>
    </source>
</reference>
<dbReference type="EMBL" id="PQFF01000396">
    <property type="protein sequence ID" value="RHZ53025.1"/>
    <property type="molecule type" value="Genomic_DNA"/>
</dbReference>
<gene>
    <name evidence="1" type="ORF">Glove_452g13</name>
</gene>
<proteinExistence type="predicted"/>
<keyword evidence="2" id="KW-1185">Reference proteome</keyword>
<organism evidence="1 2">
    <name type="scientific">Diversispora epigaea</name>
    <dbReference type="NCBI Taxonomy" id="1348612"/>
    <lineage>
        <taxon>Eukaryota</taxon>
        <taxon>Fungi</taxon>
        <taxon>Fungi incertae sedis</taxon>
        <taxon>Mucoromycota</taxon>
        <taxon>Glomeromycotina</taxon>
        <taxon>Glomeromycetes</taxon>
        <taxon>Diversisporales</taxon>
        <taxon>Diversisporaceae</taxon>
        <taxon>Diversispora</taxon>
    </lineage>
</organism>
<dbReference type="AlphaFoldDB" id="A0A397GQC9"/>
<dbReference type="OrthoDB" id="2446391at2759"/>
<protein>
    <submittedName>
        <fullName evidence="1">Uncharacterized protein</fullName>
    </submittedName>
</protein>